<dbReference type="RefSeq" id="WP_064275219.1">
    <property type="nucleotide sequence ID" value="NZ_LUTU01000014.1"/>
</dbReference>
<dbReference type="PANTHER" id="PTHR21461:SF69">
    <property type="entry name" value="GLYCOSYLTRANSFERASE FAMILY 92 PROTEIN"/>
    <property type="match status" value="1"/>
</dbReference>
<dbReference type="GO" id="GO:0005737">
    <property type="term" value="C:cytoplasm"/>
    <property type="evidence" value="ECO:0007669"/>
    <property type="project" value="TreeGrafter"/>
</dbReference>
<dbReference type="SUPFAM" id="SSF53448">
    <property type="entry name" value="Nucleotide-diphospho-sugar transferases"/>
    <property type="match status" value="1"/>
</dbReference>
<protein>
    <submittedName>
        <fullName evidence="4">Glycosyltransferase</fullName>
    </submittedName>
</protein>
<dbReference type="PATRIC" id="fig|38307.3.peg.2848"/>
<comment type="subcellular location">
    <subcellularLocation>
        <location evidence="1">Membrane</location>
        <topology evidence="1">Single-pass membrane protein</topology>
    </subcellularLocation>
</comment>
<comment type="caution">
    <text evidence="4">The sequence shown here is derived from an EMBL/GenBank/DDBJ whole genome shotgun (WGS) entry which is preliminary data.</text>
</comment>
<dbReference type="PANTHER" id="PTHR21461">
    <property type="entry name" value="GLYCOSYLTRANSFERASE FAMILY 92 PROTEIN"/>
    <property type="match status" value="1"/>
</dbReference>
<sequence>MVPSSVAIALFVKNEFSDIAGWIAWHLGLGVKTLFIFDDHSTDGTWEIIQAAAKSFNIRAFQTDPVAEPDFYWRQRNCFMQAAEMAKGHYAWLGFLDGDEYVYFRHADSLPEFLERFPHADGLALSWRIQGSSGRVVRPRKMTVEAFTQHSTPELGDNVLVKSFVRPECMGDTYHNPHWFDVPAERYVRPNGKYVPSANAVQEIDWEDAFVLHYICRSMEHYIQRIKRRLNADLSDSLGYWDHFDRNNVEDFEPLRFIPKIRPIQVNINRNMVARAIDDLRKQYPPTVAISDYEGEILESRVFSIHSAYFETQLCVDASTGDVCHASPAGMSERNFLPVYGAIFPDTPDLITFFVRDGVHVEHNRVLKIFGDDRVFSELTYQISKSIQDKPEGTALKTTLSGEYLCFILPHNGIGRVEANRRQAKDWEEVSLRPEFNVTYNWQRITAPLPTSGKMTFDSLITWLRNEKDAPSVYLFLKMIALLSPSDREKLHRHVPGLLWGFI</sequence>
<dbReference type="GO" id="GO:0016020">
    <property type="term" value="C:membrane"/>
    <property type="evidence" value="ECO:0007669"/>
    <property type="project" value="UniProtKB-SubCell"/>
</dbReference>
<evidence type="ECO:0000256" key="2">
    <source>
        <dbReference type="ARBA" id="ARBA00022692"/>
    </source>
</evidence>
<keyword evidence="3" id="KW-1133">Transmembrane helix</keyword>
<dbReference type="EMBL" id="LUTU01000014">
    <property type="protein sequence ID" value="OAJ66597.1"/>
    <property type="molecule type" value="Genomic_DNA"/>
</dbReference>
<dbReference type="AlphaFoldDB" id="A0A1B6VI11"/>
<gene>
    <name evidence="4" type="ORF">A0123_02730</name>
</gene>
<accession>A0A1B6VI11</accession>
<dbReference type="Proteomes" id="UP000077786">
    <property type="component" value="Unassembled WGS sequence"/>
</dbReference>
<proteinExistence type="predicted"/>
<evidence type="ECO:0000256" key="1">
    <source>
        <dbReference type="ARBA" id="ARBA00004167"/>
    </source>
</evidence>
<evidence type="ECO:0000313" key="5">
    <source>
        <dbReference type="Proteomes" id="UP000077786"/>
    </source>
</evidence>
<name>A0A1B6VI11_9PROT</name>
<dbReference type="Gene3D" id="3.90.550.10">
    <property type="entry name" value="Spore Coat Polysaccharide Biosynthesis Protein SpsA, Chain A"/>
    <property type="match status" value="1"/>
</dbReference>
<reference evidence="4 5" key="1">
    <citation type="submission" date="2016-03" db="EMBL/GenBank/DDBJ databases">
        <title>Draft genome sequence of Gluconobacter cerinus strain CECT 9110.</title>
        <authorList>
            <person name="Sainz F."/>
            <person name="Mas A."/>
            <person name="Torija M.J."/>
        </authorList>
    </citation>
    <scope>NUCLEOTIDE SEQUENCE [LARGE SCALE GENOMIC DNA]</scope>
    <source>
        <strain evidence="4 5">CECT 9110</strain>
    </source>
</reference>
<keyword evidence="3" id="KW-0472">Membrane</keyword>
<keyword evidence="2" id="KW-0812">Transmembrane</keyword>
<keyword evidence="4" id="KW-0808">Transferase</keyword>
<evidence type="ECO:0000313" key="4">
    <source>
        <dbReference type="EMBL" id="OAJ66597.1"/>
    </source>
</evidence>
<dbReference type="GO" id="GO:0016757">
    <property type="term" value="F:glycosyltransferase activity"/>
    <property type="evidence" value="ECO:0007669"/>
    <property type="project" value="TreeGrafter"/>
</dbReference>
<evidence type="ECO:0000256" key="3">
    <source>
        <dbReference type="ARBA" id="ARBA00022989"/>
    </source>
</evidence>
<dbReference type="InterPro" id="IPR029044">
    <property type="entry name" value="Nucleotide-diphossugar_trans"/>
</dbReference>
<organism evidence="4 5">
    <name type="scientific">Gluconobacter cerinus</name>
    <dbReference type="NCBI Taxonomy" id="38307"/>
    <lineage>
        <taxon>Bacteria</taxon>
        <taxon>Pseudomonadati</taxon>
        <taxon>Pseudomonadota</taxon>
        <taxon>Alphaproteobacteria</taxon>
        <taxon>Acetobacterales</taxon>
        <taxon>Acetobacteraceae</taxon>
        <taxon>Gluconobacter</taxon>
    </lineage>
</organism>
<dbReference type="Pfam" id="PF13704">
    <property type="entry name" value="Glyco_tranf_2_4"/>
    <property type="match status" value="1"/>
</dbReference>
<dbReference type="CDD" id="cd00761">
    <property type="entry name" value="Glyco_tranf_GTA_type"/>
    <property type="match status" value="1"/>
</dbReference>
<dbReference type="OrthoDB" id="1997677at2"/>